<gene>
    <name evidence="2" type="ORF">GXP67_08310</name>
</gene>
<reference evidence="2 3" key="1">
    <citation type="submission" date="2020-01" db="EMBL/GenBank/DDBJ databases">
        <authorList>
            <person name="Kim M.K."/>
        </authorList>
    </citation>
    <scope>NUCLEOTIDE SEQUENCE [LARGE SCALE GENOMIC DNA]</scope>
    <source>
        <strain evidence="2 3">172606-1</strain>
    </source>
</reference>
<evidence type="ECO:0000313" key="2">
    <source>
        <dbReference type="EMBL" id="QHT66660.1"/>
    </source>
</evidence>
<evidence type="ECO:0000256" key="1">
    <source>
        <dbReference type="SAM" id="Coils"/>
    </source>
</evidence>
<dbReference type="KEGG" id="rhoz:GXP67_08310"/>
<dbReference type="EMBL" id="CP048222">
    <property type="protein sequence ID" value="QHT66660.1"/>
    <property type="molecule type" value="Genomic_DNA"/>
</dbReference>
<keyword evidence="1" id="KW-0175">Coiled coil</keyword>
<proteinExistence type="predicted"/>
<dbReference type="RefSeq" id="WP_162442714.1">
    <property type="nucleotide sequence ID" value="NZ_CP048222.1"/>
</dbReference>
<protein>
    <submittedName>
        <fullName evidence="2">Uncharacterized protein</fullName>
    </submittedName>
</protein>
<accession>A0A6C0GG53</accession>
<evidence type="ECO:0000313" key="3">
    <source>
        <dbReference type="Proteomes" id="UP000480178"/>
    </source>
</evidence>
<dbReference type="AlphaFoldDB" id="A0A6C0GG53"/>
<feature type="coiled-coil region" evidence="1">
    <location>
        <begin position="24"/>
        <end position="58"/>
    </location>
</feature>
<keyword evidence="3" id="KW-1185">Reference proteome</keyword>
<sequence>MKKEDLQARFETLEKKTLQLIDICDTLKAELKQATQENEELKLTVKKQAAEMKTLAKKQESNQNNFQFNHKMIKLVDSITADSNETTDIKARIDEYIQELNKCIAHLSQHI</sequence>
<dbReference type="Proteomes" id="UP000480178">
    <property type="component" value="Chromosome"/>
</dbReference>
<name>A0A6C0GG53_9BACT</name>
<organism evidence="2 3">
    <name type="scientific">Rhodocytophaga rosea</name>
    <dbReference type="NCBI Taxonomy" id="2704465"/>
    <lineage>
        <taxon>Bacteria</taxon>
        <taxon>Pseudomonadati</taxon>
        <taxon>Bacteroidota</taxon>
        <taxon>Cytophagia</taxon>
        <taxon>Cytophagales</taxon>
        <taxon>Rhodocytophagaceae</taxon>
        <taxon>Rhodocytophaga</taxon>
    </lineage>
</organism>